<feature type="transmembrane region" description="Helical" evidence="1">
    <location>
        <begin position="174"/>
        <end position="204"/>
    </location>
</feature>
<keyword evidence="1" id="KW-1133">Transmembrane helix</keyword>
<organism evidence="2 3">
    <name type="scientific">Variovorax guangxiensis</name>
    <dbReference type="NCBI Taxonomy" id="1775474"/>
    <lineage>
        <taxon>Bacteria</taxon>
        <taxon>Pseudomonadati</taxon>
        <taxon>Pseudomonadota</taxon>
        <taxon>Betaproteobacteria</taxon>
        <taxon>Burkholderiales</taxon>
        <taxon>Comamonadaceae</taxon>
        <taxon>Variovorax</taxon>
    </lineage>
</organism>
<feature type="transmembrane region" description="Helical" evidence="1">
    <location>
        <begin position="105"/>
        <end position="128"/>
    </location>
</feature>
<feature type="transmembrane region" description="Helical" evidence="1">
    <location>
        <begin position="260"/>
        <end position="282"/>
    </location>
</feature>
<dbReference type="OrthoDB" id="6210861at2"/>
<feature type="transmembrane region" description="Helical" evidence="1">
    <location>
        <begin position="72"/>
        <end position="93"/>
    </location>
</feature>
<reference evidence="2 3" key="1">
    <citation type="submission" date="2018-12" db="EMBL/GenBank/DDBJ databases">
        <title>The genome sequences of Variovorax guangxiensis DSM 27352.</title>
        <authorList>
            <person name="Gao J."/>
            <person name="Sun J."/>
        </authorList>
    </citation>
    <scope>NUCLEOTIDE SEQUENCE [LARGE SCALE GENOMIC DNA]</scope>
    <source>
        <strain evidence="2 3">DSM 27352</strain>
    </source>
</reference>
<name>A0A433MK39_9BURK</name>
<evidence type="ECO:0000313" key="3">
    <source>
        <dbReference type="Proteomes" id="UP000281118"/>
    </source>
</evidence>
<gene>
    <name evidence="2" type="ORF">EJP67_12365</name>
</gene>
<dbReference type="Pfam" id="PF11067">
    <property type="entry name" value="DUF2868"/>
    <property type="match status" value="1"/>
</dbReference>
<sequence length="467" mass="50138">MTNTALREPAFTDAVITEAIRWTEQNGPLDDAQALRTAASRAADSHRQVTERALLLGERIGLQPELARARQWAPWVLLGLAALIVVAGLGLAGNVVGGGERHINVIVALASLLGLHALTLLLWLVGLWLPIGSFNTASLGWIWLSLTARVAGGKRGQAPVLVRAATGLLSRAKLLPWAFGLVSHGIWSLSFAVVLAAMLFALAFRSYTLSWETTILEPEFFVRAVQALGWLPAKLGFPVPDAATVMAAPGAASAGGQRTWALWLTGCIAVYGLLPRLALALLSAGVLRSRRKALQPDWHEPYYRKLLARFAAMAPAAIVDADPGRLRGATPSSLPASELQDAIFVLGFELPPDMPWPPAALPAAIAAQAQRIDGSAPARRALLDQLARVHPRTMLMVCHAASSPDRGTERFLREVLAHCGECRLWLADSPDANATQRWLDWLRDTGLERVAASERLEAALPESAIAP</sequence>
<dbReference type="Proteomes" id="UP000281118">
    <property type="component" value="Unassembled WGS sequence"/>
</dbReference>
<keyword evidence="1" id="KW-0812">Transmembrane</keyword>
<keyword evidence="1" id="KW-0472">Membrane</keyword>
<dbReference type="EMBL" id="RXFT01000004">
    <property type="protein sequence ID" value="RUR67850.1"/>
    <property type="molecule type" value="Genomic_DNA"/>
</dbReference>
<dbReference type="AlphaFoldDB" id="A0A433MK39"/>
<accession>A0A433MK39</accession>
<proteinExistence type="predicted"/>
<comment type="caution">
    <text evidence="2">The sequence shown here is derived from an EMBL/GenBank/DDBJ whole genome shotgun (WGS) entry which is preliminary data.</text>
</comment>
<evidence type="ECO:0000256" key="1">
    <source>
        <dbReference type="SAM" id="Phobius"/>
    </source>
</evidence>
<protein>
    <submittedName>
        <fullName evidence="2">DUF2868 domain-containing protein</fullName>
    </submittedName>
</protein>
<dbReference type="InterPro" id="IPR021296">
    <property type="entry name" value="DUF2868"/>
</dbReference>
<evidence type="ECO:0000313" key="2">
    <source>
        <dbReference type="EMBL" id="RUR67850.1"/>
    </source>
</evidence>
<dbReference type="RefSeq" id="WP_126022002.1">
    <property type="nucleotide sequence ID" value="NZ_RXFT01000004.1"/>
</dbReference>